<dbReference type="Pfam" id="PF17778">
    <property type="entry name" value="WHD_BLACT"/>
    <property type="match status" value="1"/>
</dbReference>
<dbReference type="Gene3D" id="1.10.10.10">
    <property type="entry name" value="Winged helix-like DNA-binding domain superfamily/Winged helix DNA-binding domain"/>
    <property type="match status" value="1"/>
</dbReference>
<reference evidence="2" key="1">
    <citation type="submission" date="2020-05" db="EMBL/GenBank/DDBJ databases">
        <title>Identification of trans-AT polyketide cluster in two marine bacteria, producers of a novel glutaramide-containing polyketide sesbanimide D and analogs.</title>
        <authorList>
            <person name="Kacar D."/>
            <person name="Rodriguez P."/>
            <person name="Canedo L."/>
            <person name="Gonzalez E."/>
            <person name="Galan B."/>
            <person name="De La Calle F."/>
            <person name="Garcia J.L."/>
        </authorList>
    </citation>
    <scope>NUCLEOTIDE SEQUENCE</scope>
    <source>
        <strain evidence="2">PHM038</strain>
    </source>
</reference>
<proteinExistence type="predicted"/>
<dbReference type="PANTHER" id="PTHR23131:SF0">
    <property type="entry name" value="ENDORIBONUCLEASE LACTB2"/>
    <property type="match status" value="1"/>
</dbReference>
<protein>
    <submittedName>
        <fullName evidence="2">MBL fold metallo-hydrolase</fullName>
    </submittedName>
</protein>
<dbReference type="InterPro" id="IPR036866">
    <property type="entry name" value="RibonucZ/Hydroxyglut_hydro"/>
</dbReference>
<dbReference type="RefSeq" id="WP_190292431.1">
    <property type="nucleotide sequence ID" value="NZ_JABFCZ010000016.1"/>
</dbReference>
<comment type="caution">
    <text evidence="2">The sequence shown here is derived from an EMBL/GenBank/DDBJ whole genome shotgun (WGS) entry which is preliminary data.</text>
</comment>
<dbReference type="InterPro" id="IPR001279">
    <property type="entry name" value="Metallo-B-lactamas"/>
</dbReference>
<accession>A0A926P262</accession>
<dbReference type="Pfam" id="PF00753">
    <property type="entry name" value="Lactamase_B"/>
    <property type="match status" value="1"/>
</dbReference>
<organism evidence="2 3">
    <name type="scientific">Roseibium aggregatum</name>
    <dbReference type="NCBI Taxonomy" id="187304"/>
    <lineage>
        <taxon>Bacteria</taxon>
        <taxon>Pseudomonadati</taxon>
        <taxon>Pseudomonadota</taxon>
        <taxon>Alphaproteobacteria</taxon>
        <taxon>Hyphomicrobiales</taxon>
        <taxon>Stappiaceae</taxon>
        <taxon>Roseibium</taxon>
    </lineage>
</organism>
<dbReference type="InterPro" id="IPR041516">
    <property type="entry name" value="LACTB2_WH"/>
</dbReference>
<dbReference type="SUPFAM" id="SSF56281">
    <property type="entry name" value="Metallo-hydrolase/oxidoreductase"/>
    <property type="match status" value="1"/>
</dbReference>
<dbReference type="CDD" id="cd16278">
    <property type="entry name" value="metallo-hydrolase-like_MBL-fold"/>
    <property type="match status" value="1"/>
</dbReference>
<dbReference type="InterPro" id="IPR050662">
    <property type="entry name" value="Sec-metab_biosynth-thioest"/>
</dbReference>
<feature type="domain" description="Metallo-beta-lactamase" evidence="1">
    <location>
        <begin position="48"/>
        <end position="224"/>
    </location>
</feature>
<dbReference type="PANTHER" id="PTHR23131">
    <property type="entry name" value="ENDORIBONUCLEASE LACTB2"/>
    <property type="match status" value="1"/>
</dbReference>
<evidence type="ECO:0000313" key="2">
    <source>
        <dbReference type="EMBL" id="MBD1547678.1"/>
    </source>
</evidence>
<dbReference type="Proteomes" id="UP000598467">
    <property type="component" value="Unassembled WGS sequence"/>
</dbReference>
<sequence>MTACCHGKKGLRLKHERTFDPAYGTAVEVSDGIRRLTCRNPSPFTFHGTNTYLIGQREIAVLDPGPSSEAHIDDIVKAAGPDAVRAILVSHTHMDHSPGARLLQARTGAPIVGCGPHRAARTLASGEINPMDASADADHVPDEELKAGDTFSVGKTVFEAVETPGHTANHLCFAVAGSNLLFSADHVMAWSTSIVAPPDGNMRDYMMSLERLLQRPESIYLPGHGGVLRDAHGYVEELRAHRLGRERSILDRLTDAPVSIPDLVLQIYDDLPPGLRPAAALSVFAHLEDLAERGLVSAEPNVTLTASYRRPS</sequence>
<evidence type="ECO:0000313" key="3">
    <source>
        <dbReference type="Proteomes" id="UP000598467"/>
    </source>
</evidence>
<dbReference type="Gene3D" id="3.60.15.10">
    <property type="entry name" value="Ribonuclease Z/Hydroxyacylglutathione hydrolase-like"/>
    <property type="match status" value="1"/>
</dbReference>
<name>A0A926P262_9HYPH</name>
<dbReference type="AlphaFoldDB" id="A0A926P262"/>
<evidence type="ECO:0000259" key="1">
    <source>
        <dbReference type="SMART" id="SM00849"/>
    </source>
</evidence>
<dbReference type="EMBL" id="JABFCZ010000016">
    <property type="protein sequence ID" value="MBD1547678.1"/>
    <property type="molecule type" value="Genomic_DNA"/>
</dbReference>
<gene>
    <name evidence="2" type="ORF">HK439_15525</name>
</gene>
<dbReference type="SMART" id="SM00849">
    <property type="entry name" value="Lactamase_B"/>
    <property type="match status" value="1"/>
</dbReference>
<dbReference type="InterPro" id="IPR036388">
    <property type="entry name" value="WH-like_DNA-bd_sf"/>
</dbReference>